<dbReference type="Proteomes" id="UP000711995">
    <property type="component" value="Unassembled WGS sequence"/>
</dbReference>
<feature type="binding site" evidence="8">
    <location>
        <position position="211"/>
    </location>
    <ligand>
        <name>Zn(2+)</name>
        <dbReference type="ChEBI" id="CHEBI:29105"/>
        <label>1</label>
        <note>catalytic</note>
    </ligand>
</feature>
<organism evidence="9 10">
    <name type="scientific">Entomospira entomophila</name>
    <dbReference type="NCBI Taxonomy" id="2719988"/>
    <lineage>
        <taxon>Bacteria</taxon>
        <taxon>Pseudomonadati</taxon>
        <taxon>Spirochaetota</taxon>
        <taxon>Spirochaetia</taxon>
        <taxon>Spirochaetales</taxon>
        <taxon>Spirochaetaceae</taxon>
        <taxon>Entomospira</taxon>
    </lineage>
</organism>
<dbReference type="PANTHER" id="PTHR46018:SF2">
    <property type="entry name" value="ZINC PHOSPHODIESTERASE ELAC PROTEIN 1"/>
    <property type="match status" value="1"/>
</dbReference>
<dbReference type="NCBIfam" id="TIGR02651">
    <property type="entry name" value="RNase_Z"/>
    <property type="match status" value="1"/>
</dbReference>
<feature type="binding site" evidence="8">
    <location>
        <position position="269"/>
    </location>
    <ligand>
        <name>Zn(2+)</name>
        <dbReference type="ChEBI" id="CHEBI:29105"/>
        <label>2</label>
        <note>catalytic</note>
    </ligand>
</feature>
<evidence type="ECO:0000256" key="5">
    <source>
        <dbReference type="ARBA" id="ARBA00022759"/>
    </source>
</evidence>
<keyword evidence="7 8" id="KW-0862">Zinc</keyword>
<comment type="cofactor">
    <cofactor evidence="8">
        <name>Zn(2+)</name>
        <dbReference type="ChEBI" id="CHEBI:29105"/>
    </cofactor>
    <text evidence="8">Binds 2 Zn(2+) ions.</text>
</comment>
<evidence type="ECO:0000256" key="3">
    <source>
        <dbReference type="ARBA" id="ARBA00022722"/>
    </source>
</evidence>
<keyword evidence="6 8" id="KW-0378">Hydrolase</keyword>
<evidence type="ECO:0000256" key="1">
    <source>
        <dbReference type="ARBA" id="ARBA00011738"/>
    </source>
</evidence>
<dbReference type="CDD" id="cd07717">
    <property type="entry name" value="RNaseZ_ZiPD-like_MBL-fold"/>
    <property type="match status" value="1"/>
</dbReference>
<keyword evidence="5 8" id="KW-0255">Endonuclease</keyword>
<reference evidence="9 10" key="1">
    <citation type="submission" date="2020-03" db="EMBL/GenBank/DDBJ databases">
        <title>Spirochaetal bacteria isolated from arthropods constitute a novel genus Entomospira genus novum within the order Spirochaetales.</title>
        <authorList>
            <person name="Grana-Miraglia L."/>
            <person name="Sikutova S."/>
            <person name="Fingerle V."/>
            <person name="Sing A."/>
            <person name="Castillo-Ramirez S."/>
            <person name="Margos G."/>
            <person name="Rudolf I."/>
        </authorList>
    </citation>
    <scope>NUCLEOTIDE SEQUENCE [LARGE SCALE GENOMIC DNA]</scope>
    <source>
        <strain evidence="9 10">BR193</strain>
    </source>
</reference>
<dbReference type="RefSeq" id="WP_167700853.1">
    <property type="nucleotide sequence ID" value="NZ_CP118174.1"/>
</dbReference>
<evidence type="ECO:0000256" key="4">
    <source>
        <dbReference type="ARBA" id="ARBA00022723"/>
    </source>
</evidence>
<evidence type="ECO:0000256" key="8">
    <source>
        <dbReference type="HAMAP-Rule" id="MF_01818"/>
    </source>
</evidence>
<comment type="catalytic activity">
    <reaction evidence="8">
        <text>Endonucleolytic cleavage of RNA, removing extra 3' nucleotides from tRNA precursor, generating 3' termini of tRNAs. A 3'-hydroxy group is left at the tRNA terminus and a 5'-phosphoryl group is left at the trailer molecule.</text>
        <dbReference type="EC" id="3.1.26.11"/>
    </reaction>
</comment>
<gene>
    <name evidence="8" type="primary">rnz</name>
    <name evidence="9" type="ORF">HCT14_03765</name>
</gene>
<keyword evidence="4 8" id="KW-0479">Metal-binding</keyword>
<comment type="similarity">
    <text evidence="8">Belongs to the RNase Z family.</text>
</comment>
<feature type="binding site" evidence="8">
    <location>
        <position position="60"/>
    </location>
    <ligand>
        <name>Zn(2+)</name>
        <dbReference type="ChEBI" id="CHEBI:29105"/>
        <label>1</label>
        <note>catalytic</note>
    </ligand>
</feature>
<evidence type="ECO:0000256" key="2">
    <source>
        <dbReference type="ARBA" id="ARBA00022694"/>
    </source>
</evidence>
<comment type="caution">
    <text evidence="9">The sequence shown here is derived from an EMBL/GenBank/DDBJ whole genome shotgun (WGS) entry which is preliminary data.</text>
</comment>
<keyword evidence="3 8" id="KW-0540">Nuclease</keyword>
<keyword evidence="2 8" id="KW-0819">tRNA processing</keyword>
<evidence type="ECO:0000313" key="9">
    <source>
        <dbReference type="EMBL" id="NIZ40630.1"/>
    </source>
</evidence>
<dbReference type="InterPro" id="IPR036866">
    <property type="entry name" value="RibonucZ/Hydroxyglut_hydro"/>
</dbReference>
<dbReference type="Pfam" id="PF23023">
    <property type="entry name" value="Anti-Pycsar_Apyc1"/>
    <property type="match status" value="1"/>
</dbReference>
<evidence type="ECO:0000256" key="6">
    <source>
        <dbReference type="ARBA" id="ARBA00022801"/>
    </source>
</evidence>
<dbReference type="GO" id="GO:0042781">
    <property type="term" value="F:3'-tRNA processing endoribonuclease activity"/>
    <property type="evidence" value="ECO:0007669"/>
    <property type="project" value="UniProtKB-UniRule"/>
</dbReference>
<dbReference type="EC" id="3.1.26.11" evidence="8"/>
<feature type="active site" description="Proton acceptor" evidence="8">
    <location>
        <position position="64"/>
    </location>
</feature>
<comment type="subunit">
    <text evidence="1 8">Homodimer.</text>
</comment>
<dbReference type="SUPFAM" id="SSF56281">
    <property type="entry name" value="Metallo-hydrolase/oxidoreductase"/>
    <property type="match status" value="1"/>
</dbReference>
<dbReference type="GO" id="GO:0008270">
    <property type="term" value="F:zinc ion binding"/>
    <property type="evidence" value="ECO:0007669"/>
    <property type="project" value="UniProtKB-UniRule"/>
</dbReference>
<evidence type="ECO:0000256" key="7">
    <source>
        <dbReference type="ARBA" id="ARBA00022833"/>
    </source>
</evidence>
<sequence length="308" mass="35229">MEAFILGCGGMMPLPNRHLTSMLLRREGDLLMFDCGEATQISLKKLNLRWKKIKAIFISHTHADHVTGLPGILMLSSQVQRNEPLYIIGPPKIKAYIESQLETLEIYINYQISIIEIDPYQRQIVLETPEYIVKSFPLYHRRVCVGYSLEEKPRKGIFDPIKARELRVKEGPLWGALQRGESVSNMDGLMIEPHQVMGTARSGRKISFVTDTAYNESIAKDVAESDLLICEGMFTEDLLESAQEKSHLIAKQSGIIAKDANVKKLGLIHYSPRYTDRELKYLLREAQSQFPESFLCRDRMQIDIHYAD</sequence>
<dbReference type="EMBL" id="JAATLJ010000001">
    <property type="protein sequence ID" value="NIZ40630.1"/>
    <property type="molecule type" value="Genomic_DNA"/>
</dbReference>
<evidence type="ECO:0000313" key="10">
    <source>
        <dbReference type="Proteomes" id="UP000711995"/>
    </source>
</evidence>
<name>A0A968GA59_9SPIO</name>
<comment type="function">
    <text evidence="8">Zinc phosphodiesterase, which displays some tRNA 3'-processing endonuclease activity. Probably involved in tRNA maturation, by removing a 3'-trailer from precursor tRNA.</text>
</comment>
<protein>
    <recommendedName>
        <fullName evidence="8">Ribonuclease Z</fullName>
        <shortName evidence="8">RNase Z</shortName>
        <ecNumber evidence="8">3.1.26.11</ecNumber>
    </recommendedName>
    <alternativeName>
        <fullName evidence="8">tRNA 3 endonuclease</fullName>
    </alternativeName>
    <alternativeName>
        <fullName evidence="8">tRNase Z</fullName>
    </alternativeName>
</protein>
<keyword evidence="10" id="KW-1185">Reference proteome</keyword>
<dbReference type="PANTHER" id="PTHR46018">
    <property type="entry name" value="ZINC PHOSPHODIESTERASE ELAC PROTEIN 1"/>
    <property type="match status" value="1"/>
</dbReference>
<feature type="binding site" evidence="8">
    <location>
        <position position="64"/>
    </location>
    <ligand>
        <name>Zn(2+)</name>
        <dbReference type="ChEBI" id="CHEBI:29105"/>
        <label>2</label>
        <note>catalytic</note>
    </ligand>
</feature>
<feature type="binding site" evidence="8">
    <location>
        <position position="65"/>
    </location>
    <ligand>
        <name>Zn(2+)</name>
        <dbReference type="ChEBI" id="CHEBI:29105"/>
        <label>2</label>
        <note>catalytic</note>
    </ligand>
</feature>
<feature type="binding site" evidence="8">
    <location>
        <position position="140"/>
    </location>
    <ligand>
        <name>Zn(2+)</name>
        <dbReference type="ChEBI" id="CHEBI:29105"/>
        <label>1</label>
        <note>catalytic</note>
    </ligand>
</feature>
<dbReference type="AlphaFoldDB" id="A0A968GA59"/>
<accession>A0A968GA59</accession>
<dbReference type="NCBIfam" id="NF000801">
    <property type="entry name" value="PRK00055.1-3"/>
    <property type="match status" value="1"/>
</dbReference>
<feature type="binding site" evidence="8">
    <location>
        <position position="62"/>
    </location>
    <ligand>
        <name>Zn(2+)</name>
        <dbReference type="ChEBI" id="CHEBI:29105"/>
        <label>1</label>
        <note>catalytic</note>
    </ligand>
</feature>
<feature type="binding site" evidence="8">
    <location>
        <position position="211"/>
    </location>
    <ligand>
        <name>Zn(2+)</name>
        <dbReference type="ChEBI" id="CHEBI:29105"/>
        <label>2</label>
        <note>catalytic</note>
    </ligand>
</feature>
<proteinExistence type="inferred from homology"/>
<dbReference type="HAMAP" id="MF_01818">
    <property type="entry name" value="RNase_Z_BN"/>
    <property type="match status" value="1"/>
</dbReference>
<dbReference type="Gene3D" id="3.60.15.10">
    <property type="entry name" value="Ribonuclease Z/Hydroxyacylglutathione hydrolase-like"/>
    <property type="match status" value="1"/>
</dbReference>
<dbReference type="InterPro" id="IPR013471">
    <property type="entry name" value="RNase_Z/BN"/>
</dbReference>